<feature type="binding site" evidence="7">
    <location>
        <position position="73"/>
    </location>
    <ligand>
        <name>tRNA</name>
        <dbReference type="ChEBI" id="CHEBI:17843"/>
    </ligand>
</feature>
<protein>
    <recommendedName>
        <fullName evidence="6 7">Peptidyl-tRNA hydrolase</fullName>
        <shortName evidence="7">Pth</shortName>
        <ecNumber evidence="1 7">3.1.1.29</ecNumber>
    </recommendedName>
</protein>
<comment type="subcellular location">
    <subcellularLocation>
        <location evidence="7">Cytoplasm</location>
    </subcellularLocation>
</comment>
<dbReference type="EMBL" id="MHHS01000050">
    <property type="protein sequence ID" value="OGY35421.1"/>
    <property type="molecule type" value="Genomic_DNA"/>
</dbReference>
<dbReference type="GO" id="GO:0004045">
    <property type="term" value="F:peptidyl-tRNA hydrolase activity"/>
    <property type="evidence" value="ECO:0007669"/>
    <property type="project" value="UniProtKB-UniRule"/>
</dbReference>
<dbReference type="PANTHER" id="PTHR17224">
    <property type="entry name" value="PEPTIDYL-TRNA HYDROLASE"/>
    <property type="match status" value="1"/>
</dbReference>
<feature type="binding site" evidence="7">
    <location>
        <position position="121"/>
    </location>
    <ligand>
        <name>tRNA</name>
        <dbReference type="ChEBI" id="CHEBI:17843"/>
    </ligand>
</feature>
<dbReference type="HAMAP" id="MF_00083">
    <property type="entry name" value="Pept_tRNA_hydro_bact"/>
    <property type="match status" value="1"/>
</dbReference>
<evidence type="ECO:0000313" key="9">
    <source>
        <dbReference type="Proteomes" id="UP000177941"/>
    </source>
</evidence>
<dbReference type="PANTHER" id="PTHR17224:SF1">
    <property type="entry name" value="PEPTIDYL-TRNA HYDROLASE"/>
    <property type="match status" value="1"/>
</dbReference>
<dbReference type="Proteomes" id="UP000177941">
    <property type="component" value="Unassembled WGS sequence"/>
</dbReference>
<sequence>MQHMLIVGLGNPGEQFKNTRHNLGQGIISAWVDMLQAQGADIQLMQSKESLHARMQEILLNDVKITVLYPDVFMNESGKAVMQYLRYNELDKKNILVVHDDLELPLGESRLQESGSAHGHNGMRSIHDFLGDTDIPQLRIGIGRPFAKATGRAAASDINSLESFVLGKFTPEEQSILKEKQEAILDVITDIVVGNNASSRA</sequence>
<comment type="similarity">
    <text evidence="5 7">Belongs to the PTH family.</text>
</comment>
<comment type="caution">
    <text evidence="8">The sequence shown here is derived from an EMBL/GenBank/DDBJ whole genome shotgun (WGS) entry which is preliminary data.</text>
</comment>
<feature type="active site" description="Proton acceptor" evidence="7">
    <location>
        <position position="21"/>
    </location>
</feature>
<dbReference type="CDD" id="cd00462">
    <property type="entry name" value="PTH"/>
    <property type="match status" value="1"/>
</dbReference>
<evidence type="ECO:0000256" key="3">
    <source>
        <dbReference type="ARBA" id="ARBA00022801"/>
    </source>
</evidence>
<evidence type="ECO:0000256" key="7">
    <source>
        <dbReference type="HAMAP-Rule" id="MF_00083"/>
    </source>
</evidence>
<dbReference type="AlphaFoldDB" id="A0A1G1X6K7"/>
<dbReference type="GO" id="GO:0000049">
    <property type="term" value="F:tRNA binding"/>
    <property type="evidence" value="ECO:0007669"/>
    <property type="project" value="UniProtKB-UniRule"/>
</dbReference>
<dbReference type="GO" id="GO:0072344">
    <property type="term" value="P:rescue of stalled ribosome"/>
    <property type="evidence" value="ECO:0007669"/>
    <property type="project" value="UniProtKB-UniRule"/>
</dbReference>
<keyword evidence="7" id="KW-0963">Cytoplasm</keyword>
<gene>
    <name evidence="7" type="primary">pth</name>
    <name evidence="8" type="ORF">A3E36_01855</name>
</gene>
<comment type="function">
    <text evidence="7">Hydrolyzes ribosome-free peptidyl-tRNAs (with 1 or more amino acids incorporated), which drop off the ribosome during protein synthesis, or as a result of ribosome stalling.</text>
</comment>
<organism evidence="8 9">
    <name type="scientific">Candidatus Andersenbacteria bacterium RIFCSPHIGHO2_12_FULL_45_11b</name>
    <dbReference type="NCBI Taxonomy" id="1797282"/>
    <lineage>
        <taxon>Bacteria</taxon>
        <taxon>Candidatus Anderseniibacteriota</taxon>
    </lineage>
</organism>
<evidence type="ECO:0000256" key="2">
    <source>
        <dbReference type="ARBA" id="ARBA00022555"/>
    </source>
</evidence>
<dbReference type="EC" id="3.1.1.29" evidence="1 7"/>
<dbReference type="PROSITE" id="PS01196">
    <property type="entry name" value="PEPT_TRNA_HYDROL_2"/>
    <property type="match status" value="1"/>
</dbReference>
<reference evidence="8 9" key="1">
    <citation type="journal article" date="2016" name="Nat. Commun.">
        <title>Thousands of microbial genomes shed light on interconnected biogeochemical processes in an aquifer system.</title>
        <authorList>
            <person name="Anantharaman K."/>
            <person name="Brown C.T."/>
            <person name="Hug L.A."/>
            <person name="Sharon I."/>
            <person name="Castelle C.J."/>
            <person name="Probst A.J."/>
            <person name="Thomas B.C."/>
            <person name="Singh A."/>
            <person name="Wilkins M.J."/>
            <person name="Karaoz U."/>
            <person name="Brodie E.L."/>
            <person name="Williams K.H."/>
            <person name="Hubbard S.S."/>
            <person name="Banfield J.F."/>
        </authorList>
    </citation>
    <scope>NUCLEOTIDE SEQUENCE [LARGE SCALE GENOMIC DNA]</scope>
</reference>
<feature type="binding site" evidence="7">
    <location>
        <position position="75"/>
    </location>
    <ligand>
        <name>tRNA</name>
        <dbReference type="ChEBI" id="CHEBI:17843"/>
    </ligand>
</feature>
<dbReference type="GO" id="GO:0006515">
    <property type="term" value="P:protein quality control for misfolded or incompletely synthesized proteins"/>
    <property type="evidence" value="ECO:0007669"/>
    <property type="project" value="UniProtKB-UniRule"/>
</dbReference>
<evidence type="ECO:0000256" key="4">
    <source>
        <dbReference type="ARBA" id="ARBA00022884"/>
    </source>
</evidence>
<comment type="function">
    <text evidence="7">Catalyzes the release of premature peptidyl moieties from peptidyl-tRNA molecules trapped in stalled 50S ribosomal subunits, and thus maintains levels of free tRNAs and 50S ribosomes.</text>
</comment>
<feature type="site" description="Stabilizes the basic form of H active site to accept a proton" evidence="7">
    <location>
        <position position="100"/>
    </location>
</feature>
<proteinExistence type="inferred from homology"/>
<accession>A0A1G1X6K7</accession>
<dbReference type="NCBIfam" id="TIGR00447">
    <property type="entry name" value="pth"/>
    <property type="match status" value="1"/>
</dbReference>
<evidence type="ECO:0000256" key="6">
    <source>
        <dbReference type="ARBA" id="ARBA00050038"/>
    </source>
</evidence>
<dbReference type="Gene3D" id="3.40.50.1470">
    <property type="entry name" value="Peptidyl-tRNA hydrolase"/>
    <property type="match status" value="1"/>
</dbReference>
<dbReference type="InterPro" id="IPR018171">
    <property type="entry name" value="Pept_tRNA_hydro_CS"/>
</dbReference>
<evidence type="ECO:0000313" key="8">
    <source>
        <dbReference type="EMBL" id="OGY35421.1"/>
    </source>
</evidence>
<feature type="site" description="Discriminates between blocked and unblocked aminoacyl-tRNA" evidence="7">
    <location>
        <position position="11"/>
    </location>
</feature>
<keyword evidence="3 7" id="KW-0378">Hydrolase</keyword>
<evidence type="ECO:0000256" key="1">
    <source>
        <dbReference type="ARBA" id="ARBA00013260"/>
    </source>
</evidence>
<dbReference type="InterPro" id="IPR036416">
    <property type="entry name" value="Pept_tRNA_hydro_sf"/>
</dbReference>
<evidence type="ECO:0000256" key="5">
    <source>
        <dbReference type="ARBA" id="ARBA00038063"/>
    </source>
</evidence>
<dbReference type="InterPro" id="IPR001328">
    <property type="entry name" value="Pept_tRNA_hydro"/>
</dbReference>
<keyword evidence="2 7" id="KW-0820">tRNA-binding</keyword>
<name>A0A1G1X6K7_9BACT</name>
<dbReference type="GO" id="GO:0005737">
    <property type="term" value="C:cytoplasm"/>
    <property type="evidence" value="ECO:0007669"/>
    <property type="project" value="UniProtKB-SubCell"/>
</dbReference>
<comment type="subunit">
    <text evidence="7">Monomer.</text>
</comment>
<dbReference type="Pfam" id="PF01195">
    <property type="entry name" value="Pept_tRNA_hydro"/>
    <property type="match status" value="1"/>
</dbReference>
<feature type="binding site" evidence="7">
    <location>
        <position position="16"/>
    </location>
    <ligand>
        <name>tRNA</name>
        <dbReference type="ChEBI" id="CHEBI:17843"/>
    </ligand>
</feature>
<dbReference type="SUPFAM" id="SSF53178">
    <property type="entry name" value="Peptidyl-tRNA hydrolase-like"/>
    <property type="match status" value="1"/>
</dbReference>
<keyword evidence="4 7" id="KW-0694">RNA-binding</keyword>
<comment type="catalytic activity">
    <reaction evidence="7">
        <text>an N-acyl-L-alpha-aminoacyl-tRNA + H2O = an N-acyl-L-amino acid + a tRNA + H(+)</text>
        <dbReference type="Rhea" id="RHEA:54448"/>
        <dbReference type="Rhea" id="RHEA-COMP:10123"/>
        <dbReference type="Rhea" id="RHEA-COMP:13883"/>
        <dbReference type="ChEBI" id="CHEBI:15377"/>
        <dbReference type="ChEBI" id="CHEBI:15378"/>
        <dbReference type="ChEBI" id="CHEBI:59874"/>
        <dbReference type="ChEBI" id="CHEBI:78442"/>
        <dbReference type="ChEBI" id="CHEBI:138191"/>
        <dbReference type="EC" id="3.1.1.29"/>
    </reaction>
</comment>